<keyword evidence="1 3" id="KW-0560">Oxidoreductase</keyword>
<dbReference type="PANTHER" id="PTHR43762:SF1">
    <property type="entry name" value="D-ARABINONO-1,4-LACTONE OXIDASE"/>
    <property type="match status" value="1"/>
</dbReference>
<dbReference type="Pfam" id="PF04030">
    <property type="entry name" value="ALO"/>
    <property type="match status" value="1"/>
</dbReference>
<dbReference type="InterPro" id="IPR016169">
    <property type="entry name" value="FAD-bd_PCMH_sub2"/>
</dbReference>
<gene>
    <name evidence="3" type="ordered locus">Isova_0124</name>
</gene>
<dbReference type="EMBL" id="CP002810">
    <property type="protein sequence ID" value="AEG42937.1"/>
    <property type="molecule type" value="Genomic_DNA"/>
</dbReference>
<dbReference type="Proteomes" id="UP000009236">
    <property type="component" value="Chromosome"/>
</dbReference>
<feature type="domain" description="FAD-binding PCMH-type" evidence="2">
    <location>
        <begin position="18"/>
        <end position="185"/>
    </location>
</feature>
<dbReference type="GO" id="GO:0003885">
    <property type="term" value="F:D-arabinono-1,4-lactone oxidase activity"/>
    <property type="evidence" value="ECO:0007669"/>
    <property type="project" value="InterPro"/>
</dbReference>
<dbReference type="InterPro" id="IPR007173">
    <property type="entry name" value="ALO_C"/>
</dbReference>
<dbReference type="Gene3D" id="3.30.70.2530">
    <property type="match status" value="1"/>
</dbReference>
<dbReference type="GO" id="GO:0071949">
    <property type="term" value="F:FAD binding"/>
    <property type="evidence" value="ECO:0007669"/>
    <property type="project" value="InterPro"/>
</dbReference>
<dbReference type="eggNOG" id="COG0277">
    <property type="taxonomic scope" value="Bacteria"/>
</dbReference>
<dbReference type="Gene3D" id="3.30.70.2520">
    <property type="match status" value="1"/>
</dbReference>
<dbReference type="GO" id="GO:0080049">
    <property type="term" value="F:L-gulono-1,4-lactone dehydrogenase activity"/>
    <property type="evidence" value="ECO:0007669"/>
    <property type="project" value="TreeGrafter"/>
</dbReference>
<protein>
    <submittedName>
        <fullName evidence="3">Alditol oxidase</fullName>
        <ecNumber evidence="3">1.1.3.41</ecNumber>
    </submittedName>
</protein>
<evidence type="ECO:0000313" key="4">
    <source>
        <dbReference type="Proteomes" id="UP000009236"/>
    </source>
</evidence>
<dbReference type="HOGENOM" id="CLU_003896_4_2_11"/>
<dbReference type="Gene3D" id="1.10.45.10">
    <property type="entry name" value="Vanillyl-alcohol Oxidase, Chain A, domain 4"/>
    <property type="match status" value="1"/>
</dbReference>
<dbReference type="GO" id="GO:0016020">
    <property type="term" value="C:membrane"/>
    <property type="evidence" value="ECO:0007669"/>
    <property type="project" value="InterPro"/>
</dbReference>
<organism evidence="4">
    <name type="scientific">Isoptericola variabilis (strain 225)</name>
    <dbReference type="NCBI Taxonomy" id="743718"/>
    <lineage>
        <taxon>Bacteria</taxon>
        <taxon>Bacillati</taxon>
        <taxon>Actinomycetota</taxon>
        <taxon>Actinomycetes</taxon>
        <taxon>Micrococcales</taxon>
        <taxon>Promicromonosporaceae</taxon>
        <taxon>Isoptericola</taxon>
    </lineage>
</organism>
<dbReference type="AlphaFoldDB" id="F6FR77"/>
<proteinExistence type="predicted"/>
<dbReference type="KEGG" id="iva:Isova_0124"/>
<dbReference type="InterPro" id="IPR010031">
    <property type="entry name" value="FAD_lactone_oxidase-like"/>
</dbReference>
<dbReference type="SUPFAM" id="SSF56176">
    <property type="entry name" value="FAD-binding/transporter-associated domain-like"/>
    <property type="match status" value="1"/>
</dbReference>
<evidence type="ECO:0000256" key="1">
    <source>
        <dbReference type="ARBA" id="ARBA00023002"/>
    </source>
</evidence>
<evidence type="ECO:0000259" key="2">
    <source>
        <dbReference type="PROSITE" id="PS51387"/>
    </source>
</evidence>
<dbReference type="InterPro" id="IPR016171">
    <property type="entry name" value="Vanillyl_alc_oxidase_C-sub2"/>
</dbReference>
<dbReference type="STRING" id="743718.Isova_0124"/>
<dbReference type="Gene3D" id="3.30.465.10">
    <property type="match status" value="1"/>
</dbReference>
<dbReference type="Pfam" id="PF01565">
    <property type="entry name" value="FAD_binding_4"/>
    <property type="match status" value="1"/>
</dbReference>
<sequence length="429" mass="46080">MAVAWQGGPVHLNWAGNLTYTAREVARPTTLDELADVLARADKVRALGSRHSFNDVADTPGVHVQVDALDDGRPAVDLDPATGVASVTAGLRYGDIMRTLHAEGRALATMASLPHISVAGAVATATHGSGDATRSLAGAVVGLELMTPDGGRHRLVRGDADFAGAVVSLGALGVVTRVDLETEPAYEVRQDVALDLPWDTLLERFDDVTGAAYSVSVFTGWDEPAARHVWFKSRVDGGVVAGDDGRPDALRHLRWATAPQHPVPGVDPVACTEQLGVPGPWYDRLSHFRLEFTPSAGAELQSEYLLPRRNAVAAVEAMRRLGPVVAPHLLTSEIRTIAADDLWLSPFDEDSVGFHFTWLQHDAEVRAVLPRIEEALLPLGARPHWGKLFAVGLPDVAATYPRFADFRALAERMDPAGKLRGGYVERLLG</sequence>
<dbReference type="InterPro" id="IPR016167">
    <property type="entry name" value="FAD-bd_PCMH_sub1"/>
</dbReference>
<name>F6FR77_ISOV2</name>
<dbReference type="PROSITE" id="PS51387">
    <property type="entry name" value="FAD_PCMH"/>
    <property type="match status" value="1"/>
</dbReference>
<keyword evidence="4" id="KW-1185">Reference proteome</keyword>
<dbReference type="InterPro" id="IPR006094">
    <property type="entry name" value="Oxid_FAD_bind_N"/>
</dbReference>
<dbReference type="GO" id="GO:0050582">
    <property type="term" value="F:xylitol oxidase activity"/>
    <property type="evidence" value="ECO:0007669"/>
    <property type="project" value="UniProtKB-EC"/>
</dbReference>
<evidence type="ECO:0000313" key="3">
    <source>
        <dbReference type="EMBL" id="AEG42937.1"/>
    </source>
</evidence>
<reference evidence="3 4" key="1">
    <citation type="submission" date="2011-05" db="EMBL/GenBank/DDBJ databases">
        <title>Complete sequence of Isoptericola variabilis 225.</title>
        <authorList>
            <consortium name="US DOE Joint Genome Institute"/>
            <person name="Lucas S."/>
            <person name="Han J."/>
            <person name="Lapidus A."/>
            <person name="Cheng J.-F."/>
            <person name="Goodwin L."/>
            <person name="Pitluck S."/>
            <person name="Peters L."/>
            <person name="Mikhailova N."/>
            <person name="Zeytun A."/>
            <person name="Han C."/>
            <person name="Tapia R."/>
            <person name="Land M."/>
            <person name="Hauser L."/>
            <person name="Kyrpides N."/>
            <person name="Ivanova N."/>
            <person name="Pagani I."/>
            <person name="Siebers A."/>
            <person name="Allgaier M."/>
            <person name="Thelen M."/>
            <person name="Hugenholtz P."/>
            <person name="Gladden J."/>
            <person name="Woyke T."/>
        </authorList>
    </citation>
    <scope>NUCLEOTIDE SEQUENCE [LARGE SCALE GENOMIC DNA]</scope>
    <source>
        <strain evidence="4">225</strain>
    </source>
</reference>
<dbReference type="PANTHER" id="PTHR43762">
    <property type="entry name" value="L-GULONOLACTONE OXIDASE"/>
    <property type="match status" value="1"/>
</dbReference>
<accession>F6FR77</accession>
<dbReference type="EC" id="1.1.3.41" evidence="3"/>
<dbReference type="Gene3D" id="3.30.43.10">
    <property type="entry name" value="Uridine Diphospho-n-acetylenolpyruvylglucosamine Reductase, domain 2"/>
    <property type="match status" value="1"/>
</dbReference>
<dbReference type="InterPro" id="IPR036318">
    <property type="entry name" value="FAD-bd_PCMH-like_sf"/>
</dbReference>
<dbReference type="InterPro" id="IPR016166">
    <property type="entry name" value="FAD-bd_PCMH"/>
</dbReference>